<reference evidence="16" key="2">
    <citation type="submission" date="2025-08" db="UniProtKB">
        <authorList>
            <consortium name="Ensembl"/>
        </authorList>
    </citation>
    <scope>IDENTIFICATION</scope>
</reference>
<proteinExistence type="predicted"/>
<organism evidence="16 17">
    <name type="scientific">Hucho hucho</name>
    <name type="common">huchen</name>
    <dbReference type="NCBI Taxonomy" id="62062"/>
    <lineage>
        <taxon>Eukaryota</taxon>
        <taxon>Metazoa</taxon>
        <taxon>Chordata</taxon>
        <taxon>Craniata</taxon>
        <taxon>Vertebrata</taxon>
        <taxon>Euteleostomi</taxon>
        <taxon>Actinopterygii</taxon>
        <taxon>Neopterygii</taxon>
        <taxon>Teleostei</taxon>
        <taxon>Protacanthopterygii</taxon>
        <taxon>Salmoniformes</taxon>
        <taxon>Salmonidae</taxon>
        <taxon>Salmoninae</taxon>
        <taxon>Hucho</taxon>
    </lineage>
</organism>
<dbReference type="Pfam" id="PF09064">
    <property type="entry name" value="EGF_Tme5"/>
    <property type="match status" value="2"/>
</dbReference>
<keyword evidence="8" id="KW-0325">Glycoprotein</keyword>
<accession>A0A4W5KMV6</accession>
<dbReference type="InterPro" id="IPR000152">
    <property type="entry name" value="EGF-type_Asp/Asn_hydroxyl_site"/>
</dbReference>
<evidence type="ECO:0000256" key="14">
    <source>
        <dbReference type="PROSITE-ProRule" id="PRU00076"/>
    </source>
</evidence>
<evidence type="ECO:0000256" key="13">
    <source>
        <dbReference type="ARBA" id="ARBA00046453"/>
    </source>
</evidence>
<dbReference type="InterPro" id="IPR015149">
    <property type="entry name" value="Tme5_EGF-like"/>
</dbReference>
<dbReference type="GeneTree" id="ENSGT00830000128368"/>
<evidence type="ECO:0000256" key="5">
    <source>
        <dbReference type="ARBA" id="ARBA00022729"/>
    </source>
</evidence>
<evidence type="ECO:0000256" key="7">
    <source>
        <dbReference type="ARBA" id="ARBA00022737"/>
    </source>
</evidence>
<evidence type="ECO:0000256" key="3">
    <source>
        <dbReference type="ARBA" id="ARBA00022536"/>
    </source>
</evidence>
<dbReference type="PROSITE" id="PS50026">
    <property type="entry name" value="EGF_3"/>
    <property type="match status" value="1"/>
</dbReference>
<keyword evidence="3 14" id="KW-0245">EGF-like domain</keyword>
<sequence length="339" mass="37817">MQAPWNCEVFNGGCSHDCVLNIECVNGPTLAGFDGRCPKGYALENGKCVDVDECFMGPCDHECTNTIGSYNCSCFDGFIAMTEDTNRCQFLCLAEECPPECDRSKTYQCNCPMGYLLDDRNGLSVCVDIDECEMDSYCDHDCTNTYGGYLCSCVEGFDLVGEYDCVEREPSEGSGFTTPYTPSAKHPTERPFTVKCYMDGPCEHICENTLGSYNCSCFEGYIATRKDPNKCQLHCPFEECLAECDPNDPHQCNCPEGYLVDVRNEIRFCIDINECDNDYCAHICKNTYGGHMCSCYEGFDLVDGWKCVEREPLAKNLIQLFPEDPGGQVLCKNLLFIAG</sequence>
<evidence type="ECO:0000256" key="9">
    <source>
        <dbReference type="ARBA" id="ARBA00022989"/>
    </source>
</evidence>
<keyword evidence="11" id="KW-1015">Disulfide bond</keyword>
<comment type="subunit">
    <text evidence="13">Interacts with ITGAL, ITGAM and ITGB2. Interacts with thrombin/F2; this interaction switches the specificity of thrombin from a procoagulant to an anticoagulant and antifibrinolytic protease. Interacts with ANGP1 and ANGP2; these interactions significantly inhibit the generation of activated PC and TAFIa/CPB2 by the thrombin/thrombomodulin complex. Interacts with PF4; this interaction enhances generation of activated protein C. Interacts with HMGB1; this interaction inhibits HMGB1 inflammatory activity.</text>
</comment>
<dbReference type="Pfam" id="PF07645">
    <property type="entry name" value="EGF_CA"/>
    <property type="match status" value="4"/>
</dbReference>
<keyword evidence="17" id="KW-1185">Reference proteome</keyword>
<dbReference type="PRINTS" id="PR00907">
    <property type="entry name" value="THRMBOMODULN"/>
</dbReference>
<comment type="subcellular location">
    <subcellularLocation>
        <location evidence="1">Membrane</location>
        <topology evidence="1">Single-pass type I membrane protein</topology>
    </subcellularLocation>
</comment>
<protein>
    <recommendedName>
        <fullName evidence="2">Thrombomodulin</fullName>
    </recommendedName>
</protein>
<keyword evidence="5" id="KW-0732">Signal</keyword>
<evidence type="ECO:0000256" key="12">
    <source>
        <dbReference type="ARBA" id="ARBA00045242"/>
    </source>
</evidence>
<dbReference type="InterPro" id="IPR009030">
    <property type="entry name" value="Growth_fac_rcpt_cys_sf"/>
</dbReference>
<keyword evidence="7" id="KW-0677">Repeat</keyword>
<name>A0A4W5KMV6_9TELE</name>
<dbReference type="AlphaFoldDB" id="A0A4W5KMV6"/>
<dbReference type="GO" id="GO:0004888">
    <property type="term" value="F:transmembrane signaling receptor activity"/>
    <property type="evidence" value="ECO:0007669"/>
    <property type="project" value="InterPro"/>
</dbReference>
<feature type="domain" description="EGF-like" evidence="15">
    <location>
        <begin position="50"/>
        <end position="89"/>
    </location>
</feature>
<dbReference type="PROSITE" id="PS01187">
    <property type="entry name" value="EGF_CA"/>
    <property type="match status" value="1"/>
</dbReference>
<keyword evidence="6" id="KW-0430">Lectin</keyword>
<dbReference type="GO" id="GO:0005509">
    <property type="term" value="F:calcium ion binding"/>
    <property type="evidence" value="ECO:0007669"/>
    <property type="project" value="InterPro"/>
</dbReference>
<dbReference type="PANTHER" id="PTHR14789:SF9">
    <property type="entry name" value="THROMBOMODULIN"/>
    <property type="match status" value="1"/>
</dbReference>
<reference evidence="16" key="3">
    <citation type="submission" date="2025-09" db="UniProtKB">
        <authorList>
            <consortium name="Ensembl"/>
        </authorList>
    </citation>
    <scope>IDENTIFICATION</scope>
</reference>
<evidence type="ECO:0000259" key="15">
    <source>
        <dbReference type="PROSITE" id="PS50026"/>
    </source>
</evidence>
<comment type="caution">
    <text evidence="14">Lacks conserved residue(s) required for the propagation of feature annotation.</text>
</comment>
<dbReference type="InterPro" id="IPR001881">
    <property type="entry name" value="EGF-like_Ca-bd_dom"/>
</dbReference>
<evidence type="ECO:0000256" key="6">
    <source>
        <dbReference type="ARBA" id="ARBA00022734"/>
    </source>
</evidence>
<dbReference type="PANTHER" id="PTHR14789">
    <property type="entry name" value="CHONDROLECTIN VARIANT CHODLFDELTAE"/>
    <property type="match status" value="1"/>
</dbReference>
<dbReference type="SUPFAM" id="SSF57184">
    <property type="entry name" value="Growth factor receptor domain"/>
    <property type="match status" value="2"/>
</dbReference>
<evidence type="ECO:0000313" key="16">
    <source>
        <dbReference type="Ensembl" id="ENSHHUP00000013311.1"/>
    </source>
</evidence>
<evidence type="ECO:0000313" key="17">
    <source>
        <dbReference type="Proteomes" id="UP000314982"/>
    </source>
</evidence>
<keyword evidence="10" id="KW-0472">Membrane</keyword>
<dbReference type="PROSITE" id="PS00010">
    <property type="entry name" value="ASX_HYDROXYL"/>
    <property type="match status" value="2"/>
</dbReference>
<dbReference type="InterPro" id="IPR051505">
    <property type="entry name" value="C-type_lectin_domain"/>
</dbReference>
<reference evidence="17" key="1">
    <citation type="submission" date="2018-06" db="EMBL/GenBank/DDBJ databases">
        <title>Genome assembly of Danube salmon.</title>
        <authorList>
            <person name="Macqueen D.J."/>
            <person name="Gundappa M.K."/>
        </authorList>
    </citation>
    <scope>NUCLEOTIDE SEQUENCE [LARGE SCALE GENOMIC DNA]</scope>
</reference>
<dbReference type="GO" id="GO:0030246">
    <property type="term" value="F:carbohydrate binding"/>
    <property type="evidence" value="ECO:0007669"/>
    <property type="project" value="UniProtKB-KW"/>
</dbReference>
<dbReference type="InterPro" id="IPR018097">
    <property type="entry name" value="EGF_Ca-bd_CS"/>
</dbReference>
<dbReference type="SMART" id="SM00179">
    <property type="entry name" value="EGF_CA"/>
    <property type="match status" value="4"/>
</dbReference>
<dbReference type="InterPro" id="IPR000742">
    <property type="entry name" value="EGF"/>
</dbReference>
<comment type="function">
    <text evidence="12">Endothelial cell receptor that plays a critical role in regulating several physiological processes including hemostasis, coagulation, fibrinolysis, inflammation, and angiogenesis. Acts as a cofactor for thrombin activation of protein C/PROC on the surface of vascular endothelial cells leading to initiation of the activated protein C anticoagulant pathway. Also accelerates the activation of the plasma carboxypeptidase B2/CPB2, which catalyzes removal of C-terminal basic amino acids from its substrates including kinins or anaphylatoxins leading to fibrinolysis inhibition. Plays critical protective roles in changing the cleavage specificity of protease-activated receptor 1/PAR1, inhibiting endothelial cell permeability and inflammation. Suppresses inflammation distinctly from its anticoagulant cofactor activity by sequestering HMGB1 thereby preventing it from engaging cellular receptors such as RAGE and contributing to the inflammatory response.</text>
</comment>
<evidence type="ECO:0000256" key="2">
    <source>
        <dbReference type="ARBA" id="ARBA00019822"/>
    </source>
</evidence>
<dbReference type="InterPro" id="IPR049883">
    <property type="entry name" value="NOTCH1_EGF-like"/>
</dbReference>
<evidence type="ECO:0000256" key="11">
    <source>
        <dbReference type="ARBA" id="ARBA00023157"/>
    </source>
</evidence>
<dbReference type="SMART" id="SM00181">
    <property type="entry name" value="EGF"/>
    <property type="match status" value="7"/>
</dbReference>
<dbReference type="GO" id="GO:0016020">
    <property type="term" value="C:membrane"/>
    <property type="evidence" value="ECO:0007669"/>
    <property type="project" value="UniProtKB-SubCell"/>
</dbReference>
<dbReference type="Ensembl" id="ENSHHUT00000013747.1">
    <property type="protein sequence ID" value="ENSHHUP00000013311.1"/>
    <property type="gene ID" value="ENSHHUG00000008194.1"/>
</dbReference>
<dbReference type="Gene3D" id="2.10.25.10">
    <property type="entry name" value="Laminin"/>
    <property type="match status" value="7"/>
</dbReference>
<evidence type="ECO:0000256" key="1">
    <source>
        <dbReference type="ARBA" id="ARBA00004479"/>
    </source>
</evidence>
<keyword evidence="9" id="KW-1133">Transmembrane helix</keyword>
<dbReference type="Proteomes" id="UP000314982">
    <property type="component" value="Unassembled WGS sequence"/>
</dbReference>
<keyword evidence="8" id="KW-0654">Proteoglycan</keyword>
<evidence type="ECO:0000256" key="8">
    <source>
        <dbReference type="ARBA" id="ARBA00022974"/>
    </source>
</evidence>
<keyword evidence="4" id="KW-0812">Transmembrane</keyword>
<dbReference type="PROSITE" id="PS01186">
    <property type="entry name" value="EGF_2"/>
    <property type="match status" value="2"/>
</dbReference>
<evidence type="ECO:0000256" key="10">
    <source>
        <dbReference type="ARBA" id="ARBA00023136"/>
    </source>
</evidence>
<evidence type="ECO:0000256" key="4">
    <source>
        <dbReference type="ARBA" id="ARBA00022692"/>
    </source>
</evidence>